<evidence type="ECO:0000256" key="1">
    <source>
        <dbReference type="SAM" id="Coils"/>
    </source>
</evidence>
<sequence>MHDEHDTSAHGHGDASSHDHGDTCASNSAHEERRRMHILRNAPPQTIWKYKGRFVIHFDRGRAFEVGGCNYASGCISVAKIARKMEEYDRIFALNILEHPELPPPPSKYPTNSCLGFQTWYDVARGKRKNGRVYDAGGYAKTIKQYDRSLRMRLVDGEGTSHPLIITADMLETVRNLAHTEAAARNAEIEEMRRRQAKMEEELRRKTMEYEESMRVANERA</sequence>
<feature type="coiled-coil region" evidence="1">
    <location>
        <begin position="182"/>
        <end position="220"/>
    </location>
</feature>
<evidence type="ECO:0000313" key="4">
    <source>
        <dbReference type="Proteomes" id="UP001058974"/>
    </source>
</evidence>
<feature type="region of interest" description="Disordered" evidence="2">
    <location>
        <begin position="1"/>
        <end position="31"/>
    </location>
</feature>
<gene>
    <name evidence="3" type="ORF">KIW84_021129</name>
</gene>
<name>A0A9D5B8V5_PEA</name>
<keyword evidence="1" id="KW-0175">Coiled coil</keyword>
<dbReference type="AlphaFoldDB" id="A0A9D5B8V5"/>
<accession>A0A9D5B8V5</accession>
<dbReference type="Gramene" id="Psat02G0112900-T1">
    <property type="protein sequence ID" value="KAI5434151.1"/>
    <property type="gene ID" value="KIW84_021129"/>
</dbReference>
<evidence type="ECO:0000256" key="2">
    <source>
        <dbReference type="SAM" id="MobiDB-lite"/>
    </source>
</evidence>
<dbReference type="EMBL" id="JAMSHJ010000002">
    <property type="protein sequence ID" value="KAI5434151.1"/>
    <property type="molecule type" value="Genomic_DNA"/>
</dbReference>
<protein>
    <submittedName>
        <fullName evidence="3">Uncharacterized protein</fullName>
    </submittedName>
</protein>
<keyword evidence="4" id="KW-1185">Reference proteome</keyword>
<comment type="caution">
    <text evidence="3">The sequence shown here is derived from an EMBL/GenBank/DDBJ whole genome shotgun (WGS) entry which is preliminary data.</text>
</comment>
<proteinExistence type="predicted"/>
<feature type="compositionally biased region" description="Basic and acidic residues" evidence="2">
    <location>
        <begin position="1"/>
        <end position="22"/>
    </location>
</feature>
<dbReference type="Proteomes" id="UP001058974">
    <property type="component" value="Chromosome 2"/>
</dbReference>
<organism evidence="3 4">
    <name type="scientific">Pisum sativum</name>
    <name type="common">Garden pea</name>
    <name type="synonym">Lathyrus oleraceus</name>
    <dbReference type="NCBI Taxonomy" id="3888"/>
    <lineage>
        <taxon>Eukaryota</taxon>
        <taxon>Viridiplantae</taxon>
        <taxon>Streptophyta</taxon>
        <taxon>Embryophyta</taxon>
        <taxon>Tracheophyta</taxon>
        <taxon>Spermatophyta</taxon>
        <taxon>Magnoliopsida</taxon>
        <taxon>eudicotyledons</taxon>
        <taxon>Gunneridae</taxon>
        <taxon>Pentapetalae</taxon>
        <taxon>rosids</taxon>
        <taxon>fabids</taxon>
        <taxon>Fabales</taxon>
        <taxon>Fabaceae</taxon>
        <taxon>Papilionoideae</taxon>
        <taxon>50 kb inversion clade</taxon>
        <taxon>NPAAA clade</taxon>
        <taxon>Hologalegina</taxon>
        <taxon>IRL clade</taxon>
        <taxon>Fabeae</taxon>
        <taxon>Lathyrus</taxon>
    </lineage>
</organism>
<reference evidence="3 4" key="1">
    <citation type="journal article" date="2022" name="Nat. Genet.">
        <title>Improved pea reference genome and pan-genome highlight genomic features and evolutionary characteristics.</title>
        <authorList>
            <person name="Yang T."/>
            <person name="Liu R."/>
            <person name="Luo Y."/>
            <person name="Hu S."/>
            <person name="Wang D."/>
            <person name="Wang C."/>
            <person name="Pandey M.K."/>
            <person name="Ge S."/>
            <person name="Xu Q."/>
            <person name="Li N."/>
            <person name="Li G."/>
            <person name="Huang Y."/>
            <person name="Saxena R.K."/>
            <person name="Ji Y."/>
            <person name="Li M."/>
            <person name="Yan X."/>
            <person name="He Y."/>
            <person name="Liu Y."/>
            <person name="Wang X."/>
            <person name="Xiang C."/>
            <person name="Varshney R.K."/>
            <person name="Ding H."/>
            <person name="Gao S."/>
            <person name="Zong X."/>
        </authorList>
    </citation>
    <scope>NUCLEOTIDE SEQUENCE [LARGE SCALE GENOMIC DNA]</scope>
    <source>
        <strain evidence="3 4">cv. Zhongwan 6</strain>
    </source>
</reference>
<evidence type="ECO:0000313" key="3">
    <source>
        <dbReference type="EMBL" id="KAI5434151.1"/>
    </source>
</evidence>